<organism evidence="2 3">
    <name type="scientific">Colletotrichum chlorophyti</name>
    <dbReference type="NCBI Taxonomy" id="708187"/>
    <lineage>
        <taxon>Eukaryota</taxon>
        <taxon>Fungi</taxon>
        <taxon>Dikarya</taxon>
        <taxon>Ascomycota</taxon>
        <taxon>Pezizomycotina</taxon>
        <taxon>Sordariomycetes</taxon>
        <taxon>Hypocreomycetidae</taxon>
        <taxon>Glomerellales</taxon>
        <taxon>Glomerellaceae</taxon>
        <taxon>Colletotrichum</taxon>
    </lineage>
</organism>
<dbReference type="PANTHER" id="PTHR41775">
    <property type="entry name" value="SECRETED PROTEIN-RELATED"/>
    <property type="match status" value="1"/>
</dbReference>
<gene>
    <name evidence="2" type="ORF">CCHL11_09160</name>
</gene>
<dbReference type="GO" id="GO:0006508">
    <property type="term" value="P:proteolysis"/>
    <property type="evidence" value="ECO:0007669"/>
    <property type="project" value="InterPro"/>
</dbReference>
<dbReference type="PANTHER" id="PTHR41775:SF1">
    <property type="entry name" value="PEPTIDASE M6-LIKE DOMAIN-CONTAINING PROTEIN"/>
    <property type="match status" value="1"/>
</dbReference>
<dbReference type="NCBIfam" id="TIGR03296">
    <property type="entry name" value="M6dom_TIGR03296"/>
    <property type="match status" value="1"/>
</dbReference>
<sequence>MSLFRLTLLLVAAALSRADSSACKLPAIPDVHLSSGFIDKANYDCAPSTGTLRGLIIFVDFSDEPATETAKDLYDIFFPGTPNWYDISSYGKLALNITADTSTFHQMPKSAAAYHFDRGYSYEEHLGYILDAFNAWEKSTNTPIPNGSEPLTDVLYIITTTNAKSISTSATLSSSVRDSNNNFIAKRAVTLGPEDPDIWPKVLEHETGHAICLPDMYPLTSEDNARWAGNWDLMATLQGQSQDFFAWNKWRLGWLTDDQVECVSTAGSTTHKLTPLEKPGGVKAVVVKKSETEALVAEVRSKGGVDTDLCSSGVLLYTVSTEVATGQGPFRVVDGNPGRSATSGCGENEFDDAPLSLTGVGASSARIDAFGVTITITEQNGDEYTIRVDQS</sequence>
<feature type="signal peptide" evidence="1">
    <location>
        <begin position="1"/>
        <end position="18"/>
    </location>
</feature>
<accession>A0A1Q8S8F1</accession>
<dbReference type="OrthoDB" id="3941110at2759"/>
<protein>
    <recommendedName>
        <fullName evidence="4">Secreted protein</fullName>
    </recommendedName>
</protein>
<evidence type="ECO:0000313" key="3">
    <source>
        <dbReference type="Proteomes" id="UP000186583"/>
    </source>
</evidence>
<dbReference type="AlphaFoldDB" id="A0A1Q8S8F1"/>
<proteinExistence type="predicted"/>
<feature type="chain" id="PRO_5011960381" description="Secreted protein" evidence="1">
    <location>
        <begin position="19"/>
        <end position="391"/>
    </location>
</feature>
<evidence type="ECO:0000256" key="1">
    <source>
        <dbReference type="SAM" id="SignalP"/>
    </source>
</evidence>
<evidence type="ECO:0000313" key="2">
    <source>
        <dbReference type="EMBL" id="OLN97700.1"/>
    </source>
</evidence>
<dbReference type="InterPro" id="IPR008757">
    <property type="entry name" value="Peptidase_M6-like_domain"/>
</dbReference>
<dbReference type="GO" id="GO:0008233">
    <property type="term" value="F:peptidase activity"/>
    <property type="evidence" value="ECO:0007669"/>
    <property type="project" value="InterPro"/>
</dbReference>
<comment type="caution">
    <text evidence="2">The sequence shown here is derived from an EMBL/GenBank/DDBJ whole genome shotgun (WGS) entry which is preliminary data.</text>
</comment>
<keyword evidence="1" id="KW-0732">Signal</keyword>
<reference evidence="2 3" key="1">
    <citation type="submission" date="2016-11" db="EMBL/GenBank/DDBJ databases">
        <title>Draft Genome Assembly of Colletotrichum chlorophyti a pathogen of herbaceous plants.</title>
        <authorList>
            <person name="Gan P."/>
            <person name="Narusaka M."/>
            <person name="Tsushima A."/>
            <person name="Narusaka Y."/>
            <person name="Takano Y."/>
            <person name="Shirasu K."/>
        </authorList>
    </citation>
    <scope>NUCLEOTIDE SEQUENCE [LARGE SCALE GENOMIC DNA]</scope>
    <source>
        <strain evidence="2 3">NTL11</strain>
    </source>
</reference>
<name>A0A1Q8S8F1_9PEZI</name>
<dbReference type="Proteomes" id="UP000186583">
    <property type="component" value="Unassembled WGS sequence"/>
</dbReference>
<dbReference type="EMBL" id="MPGH01000006">
    <property type="protein sequence ID" value="OLN97700.1"/>
    <property type="molecule type" value="Genomic_DNA"/>
</dbReference>
<evidence type="ECO:0008006" key="4">
    <source>
        <dbReference type="Google" id="ProtNLM"/>
    </source>
</evidence>
<keyword evidence="3" id="KW-1185">Reference proteome</keyword>